<protein>
    <submittedName>
        <fullName evidence="2">Uncharacterized protein</fullName>
    </submittedName>
</protein>
<keyword evidence="3" id="KW-1185">Reference proteome</keyword>
<comment type="caution">
    <text evidence="2">The sequence shown here is derived from an EMBL/GenBank/DDBJ whole genome shotgun (WGS) entry which is preliminary data.</text>
</comment>
<name>A0ABR3G4J7_9PEZI</name>
<organism evidence="2 3">
    <name type="scientific">Discina gigas</name>
    <dbReference type="NCBI Taxonomy" id="1032678"/>
    <lineage>
        <taxon>Eukaryota</taxon>
        <taxon>Fungi</taxon>
        <taxon>Dikarya</taxon>
        <taxon>Ascomycota</taxon>
        <taxon>Pezizomycotina</taxon>
        <taxon>Pezizomycetes</taxon>
        <taxon>Pezizales</taxon>
        <taxon>Discinaceae</taxon>
        <taxon>Discina</taxon>
    </lineage>
</organism>
<evidence type="ECO:0000313" key="2">
    <source>
        <dbReference type="EMBL" id="KAL0630872.1"/>
    </source>
</evidence>
<evidence type="ECO:0000256" key="1">
    <source>
        <dbReference type="SAM" id="MobiDB-lite"/>
    </source>
</evidence>
<sequence length="167" mass="19009">MSGQSNKAEVEGKEHFLETFIKVFHPPVQKALPAYKNKHKHEYKNQDEDEDLPDYDSYDELAEASDTESDSVEEVRVGSISTMQKFMPDWRTYDFHLAKWLIETKTTKTGIKRCFEKGLYDGAGAYKSASSLSKVIKNIPTTLSTPSRTFSEMEVDAENFVLPIATQ</sequence>
<proteinExistence type="predicted"/>
<accession>A0ABR3G4J7</accession>
<reference evidence="2 3" key="1">
    <citation type="submission" date="2024-02" db="EMBL/GenBank/DDBJ databases">
        <title>Discinaceae phylogenomics.</title>
        <authorList>
            <person name="Dirks A.C."/>
            <person name="James T.Y."/>
        </authorList>
    </citation>
    <scope>NUCLEOTIDE SEQUENCE [LARGE SCALE GENOMIC DNA]</scope>
    <source>
        <strain evidence="2 3">ACD0624</strain>
    </source>
</reference>
<evidence type="ECO:0000313" key="3">
    <source>
        <dbReference type="Proteomes" id="UP001447188"/>
    </source>
</evidence>
<feature type="region of interest" description="Disordered" evidence="1">
    <location>
        <begin position="35"/>
        <end position="74"/>
    </location>
</feature>
<dbReference type="EMBL" id="JBBBZM010000354">
    <property type="protein sequence ID" value="KAL0630872.1"/>
    <property type="molecule type" value="Genomic_DNA"/>
</dbReference>
<gene>
    <name evidence="2" type="ORF">Q9L58_010277</name>
</gene>
<dbReference type="Proteomes" id="UP001447188">
    <property type="component" value="Unassembled WGS sequence"/>
</dbReference>
<feature type="compositionally biased region" description="Acidic residues" evidence="1">
    <location>
        <begin position="47"/>
        <end position="72"/>
    </location>
</feature>